<dbReference type="NCBIfam" id="TIGR00254">
    <property type="entry name" value="GGDEF"/>
    <property type="match status" value="1"/>
</dbReference>
<dbReference type="AlphaFoldDB" id="A0A1I1JI09"/>
<dbReference type="PANTHER" id="PTHR44757">
    <property type="entry name" value="DIGUANYLATE CYCLASE DGCP"/>
    <property type="match status" value="1"/>
</dbReference>
<evidence type="ECO:0000259" key="3">
    <source>
        <dbReference type="PROSITE" id="PS50887"/>
    </source>
</evidence>
<sequence length="571" mass="64441">MHTINAPQLVEKILANTLESIMITDQKGRILKVNAAFTEITGYQETEALGKTPALLRSERHPVSFYESIWTEIEREGSWSGEVWNRRKTGEIYLQWLSINALENTTGETTHYVAISHDLSELRAREAEVEFLAFNDPLTRLGNRKLLMSRLDQALASCRDQGEVLGLMIIDVGRLRPINDHFGLTSGDEVIRLQAERLNQVVEASDTLVRLQADTFALLRHRQADAAAMSRLATTILDRLSEGLTLDDKSLLMRPSVGMAFFPQDALHKEGLMQAAEHAHLQAKNAGRQTYCFFDHRQHYQQQRKQLIEQDLSQVLGVQQEPGLQLYFQPKVCLASGRICGAEALLRWQHPTLGWVSPGEFIPIAEQSHLCVRLDRWVLSRVVEHLASWKARGLGLYQLAVNLSAHQLDQEDFAEWLDTRVQSAGLKASNLQLEITEGAMIRNGDAAVALLKDLQQRGYSISLDDFGTGYSSLSYLDSLPLNELKIDRSFLPRLRQDQRSIKLLRSIAQLAQGLGLEVVVEGVEDDHQVALLNQFGHIKVQGYYFYRPLPEEAFKKLLPGAKAKEELPLCH</sequence>
<evidence type="ECO:0000313" key="4">
    <source>
        <dbReference type="EMBL" id="SFC48259.1"/>
    </source>
</evidence>
<dbReference type="Gene3D" id="3.30.70.270">
    <property type="match status" value="1"/>
</dbReference>
<dbReference type="SUPFAM" id="SSF55785">
    <property type="entry name" value="PYP-like sensor domain (PAS domain)"/>
    <property type="match status" value="1"/>
</dbReference>
<dbReference type="CDD" id="cd01948">
    <property type="entry name" value="EAL"/>
    <property type="match status" value="1"/>
</dbReference>
<dbReference type="Pfam" id="PF13426">
    <property type="entry name" value="PAS_9"/>
    <property type="match status" value="1"/>
</dbReference>
<proteinExistence type="predicted"/>
<dbReference type="NCBIfam" id="TIGR00229">
    <property type="entry name" value="sensory_box"/>
    <property type="match status" value="1"/>
</dbReference>
<feature type="domain" description="PAS" evidence="1">
    <location>
        <begin position="6"/>
        <end position="62"/>
    </location>
</feature>
<dbReference type="SMART" id="SM00267">
    <property type="entry name" value="GGDEF"/>
    <property type="match status" value="1"/>
</dbReference>
<dbReference type="STRING" id="1122252.SAMN05660443_2816"/>
<dbReference type="PROSITE" id="PS50887">
    <property type="entry name" value="GGDEF"/>
    <property type="match status" value="1"/>
</dbReference>
<dbReference type="SUPFAM" id="SSF141868">
    <property type="entry name" value="EAL domain-like"/>
    <property type="match status" value="1"/>
</dbReference>
<dbReference type="CDD" id="cd01949">
    <property type="entry name" value="GGDEF"/>
    <property type="match status" value="1"/>
</dbReference>
<dbReference type="InterPro" id="IPR035919">
    <property type="entry name" value="EAL_sf"/>
</dbReference>
<dbReference type="InterPro" id="IPR000160">
    <property type="entry name" value="GGDEF_dom"/>
</dbReference>
<name>A0A1I1JI09_9GAMM</name>
<dbReference type="Gene3D" id="3.20.20.450">
    <property type="entry name" value="EAL domain"/>
    <property type="match status" value="1"/>
</dbReference>
<dbReference type="InterPro" id="IPR001610">
    <property type="entry name" value="PAC"/>
</dbReference>
<dbReference type="SMART" id="SM00091">
    <property type="entry name" value="PAS"/>
    <property type="match status" value="1"/>
</dbReference>
<organism evidence="4 5">
    <name type="scientific">Marinospirillum celere</name>
    <dbReference type="NCBI Taxonomy" id="1122252"/>
    <lineage>
        <taxon>Bacteria</taxon>
        <taxon>Pseudomonadati</taxon>
        <taxon>Pseudomonadota</taxon>
        <taxon>Gammaproteobacteria</taxon>
        <taxon>Oceanospirillales</taxon>
        <taxon>Oceanospirillaceae</taxon>
        <taxon>Marinospirillum</taxon>
    </lineage>
</organism>
<feature type="domain" description="GGDEF" evidence="3">
    <location>
        <begin position="163"/>
        <end position="296"/>
    </location>
</feature>
<reference evidence="4 5" key="1">
    <citation type="submission" date="2016-10" db="EMBL/GenBank/DDBJ databases">
        <authorList>
            <person name="de Groot N.N."/>
        </authorList>
    </citation>
    <scope>NUCLEOTIDE SEQUENCE [LARGE SCALE GENOMIC DNA]</scope>
    <source>
        <strain evidence="4 5">DSM 18438</strain>
    </source>
</reference>
<dbReference type="SUPFAM" id="SSF55073">
    <property type="entry name" value="Nucleotide cyclase"/>
    <property type="match status" value="1"/>
</dbReference>
<accession>A0A1I1JI09</accession>
<keyword evidence="5" id="KW-1185">Reference proteome</keyword>
<dbReference type="InterPro" id="IPR001633">
    <property type="entry name" value="EAL_dom"/>
</dbReference>
<dbReference type="EMBL" id="FOLH01000007">
    <property type="protein sequence ID" value="SFC48259.1"/>
    <property type="molecule type" value="Genomic_DNA"/>
</dbReference>
<evidence type="ECO:0000313" key="5">
    <source>
        <dbReference type="Proteomes" id="UP000199058"/>
    </source>
</evidence>
<dbReference type="Pfam" id="PF00563">
    <property type="entry name" value="EAL"/>
    <property type="match status" value="1"/>
</dbReference>
<dbReference type="Gene3D" id="3.30.450.20">
    <property type="entry name" value="PAS domain"/>
    <property type="match status" value="1"/>
</dbReference>
<dbReference type="Proteomes" id="UP000199058">
    <property type="component" value="Unassembled WGS sequence"/>
</dbReference>
<dbReference type="InterPro" id="IPR029787">
    <property type="entry name" value="Nucleotide_cyclase"/>
</dbReference>
<evidence type="ECO:0000259" key="2">
    <source>
        <dbReference type="PROSITE" id="PS50883"/>
    </source>
</evidence>
<dbReference type="InterPro" id="IPR052155">
    <property type="entry name" value="Biofilm_reg_signaling"/>
</dbReference>
<dbReference type="PROSITE" id="PS50112">
    <property type="entry name" value="PAS"/>
    <property type="match status" value="1"/>
</dbReference>
<gene>
    <name evidence="4" type="ORF">SAMN05660443_2816</name>
</gene>
<dbReference type="InterPro" id="IPR035965">
    <property type="entry name" value="PAS-like_dom_sf"/>
</dbReference>
<dbReference type="PROSITE" id="PS50883">
    <property type="entry name" value="EAL"/>
    <property type="match status" value="1"/>
</dbReference>
<evidence type="ECO:0000259" key="1">
    <source>
        <dbReference type="PROSITE" id="PS50112"/>
    </source>
</evidence>
<dbReference type="CDD" id="cd00130">
    <property type="entry name" value="PAS"/>
    <property type="match status" value="1"/>
</dbReference>
<feature type="domain" description="EAL" evidence="2">
    <location>
        <begin position="305"/>
        <end position="562"/>
    </location>
</feature>
<dbReference type="SMART" id="SM00052">
    <property type="entry name" value="EAL"/>
    <property type="match status" value="1"/>
</dbReference>
<dbReference type="RefSeq" id="WP_177203575.1">
    <property type="nucleotide sequence ID" value="NZ_FOLH01000007.1"/>
</dbReference>
<dbReference type="Pfam" id="PF00990">
    <property type="entry name" value="GGDEF"/>
    <property type="match status" value="1"/>
</dbReference>
<protein>
    <submittedName>
        <fullName evidence="4">PAS domain S-box-containing protein/diguanylate cyclase (GGDEF) domain-containing protein</fullName>
    </submittedName>
</protein>
<dbReference type="InterPro" id="IPR000014">
    <property type="entry name" value="PAS"/>
</dbReference>
<dbReference type="InterPro" id="IPR043128">
    <property type="entry name" value="Rev_trsase/Diguanyl_cyclase"/>
</dbReference>
<dbReference type="PANTHER" id="PTHR44757:SF2">
    <property type="entry name" value="BIOFILM ARCHITECTURE MAINTENANCE PROTEIN MBAA"/>
    <property type="match status" value="1"/>
</dbReference>
<dbReference type="SMART" id="SM00086">
    <property type="entry name" value="PAC"/>
    <property type="match status" value="1"/>
</dbReference>